<dbReference type="GO" id="GO:0007165">
    <property type="term" value="P:signal transduction"/>
    <property type="evidence" value="ECO:0007669"/>
    <property type="project" value="InterPro"/>
</dbReference>
<dbReference type="PROSITE" id="PS50017">
    <property type="entry name" value="DEATH_DOMAIN"/>
    <property type="match status" value="1"/>
</dbReference>
<sequence length="347" mass="39137">MDSPGPTDNTNQLQITDLAEVLQLLRRHGYSGTSYYELGLFLGLSVNTIRVIEADQKGDTGRRLHECLTKWLKKADNVQKKGGPTIYSLVSALRELGENGVADGIDIEMHPGCKILARYASNQSLVSALPQFTALLCLEKLIKEMMSTNIQGEAVLIEIKEVVCNDYQKLQALAEILQKFKVTASIGNTIMKEYRDAYCIDNLIEVNDNTNVEGLKIFLPMNVTLEFKKMRLALGQTFFKVGSIMMRNPQSPTLENIKYVLGAYEKALRPQIAQCQNIHEILQLVYDSCQLDDISVLEFFVDEFNIEEAKEAIQKYKKAIEELKATKLSQCLNEENIAVKTLRSRVM</sequence>
<dbReference type="RefSeq" id="XP_019858066.1">
    <property type="nucleotide sequence ID" value="XM_020002507.1"/>
</dbReference>
<dbReference type="SUPFAM" id="SSF47986">
    <property type="entry name" value="DEATH domain"/>
    <property type="match status" value="1"/>
</dbReference>
<dbReference type="EnsemblMetazoa" id="XM_020002507.1">
    <property type="protein sequence ID" value="XP_019858066.1"/>
    <property type="gene ID" value="LOC109586328"/>
</dbReference>
<dbReference type="GeneID" id="109586328"/>
<dbReference type="InterPro" id="IPR000488">
    <property type="entry name" value="Death_dom"/>
</dbReference>
<dbReference type="AlphaFoldDB" id="A0AAN0JM33"/>
<dbReference type="Proteomes" id="UP000007879">
    <property type="component" value="Unassembled WGS sequence"/>
</dbReference>
<dbReference type="KEGG" id="aqu:109586328"/>
<dbReference type="InterPro" id="IPR011029">
    <property type="entry name" value="DEATH-like_dom_sf"/>
</dbReference>
<dbReference type="Pfam" id="PF00531">
    <property type="entry name" value="Death"/>
    <property type="match status" value="1"/>
</dbReference>
<proteinExistence type="predicted"/>
<accession>A0AAN0JM33</accession>
<keyword evidence="3" id="KW-1185">Reference proteome</keyword>
<reference evidence="3" key="1">
    <citation type="journal article" date="2010" name="Nature">
        <title>The Amphimedon queenslandica genome and the evolution of animal complexity.</title>
        <authorList>
            <person name="Srivastava M."/>
            <person name="Simakov O."/>
            <person name="Chapman J."/>
            <person name="Fahey B."/>
            <person name="Gauthier M.E."/>
            <person name="Mitros T."/>
            <person name="Richards G.S."/>
            <person name="Conaco C."/>
            <person name="Dacre M."/>
            <person name="Hellsten U."/>
            <person name="Larroux C."/>
            <person name="Putnam N.H."/>
            <person name="Stanke M."/>
            <person name="Adamska M."/>
            <person name="Darling A."/>
            <person name="Degnan S.M."/>
            <person name="Oakley T.H."/>
            <person name="Plachetzki D.C."/>
            <person name="Zhai Y."/>
            <person name="Adamski M."/>
            <person name="Calcino A."/>
            <person name="Cummins S.F."/>
            <person name="Goodstein D.M."/>
            <person name="Harris C."/>
            <person name="Jackson D.J."/>
            <person name="Leys S.P."/>
            <person name="Shu S."/>
            <person name="Woodcroft B.J."/>
            <person name="Vervoort M."/>
            <person name="Kosik K.S."/>
            <person name="Manning G."/>
            <person name="Degnan B.M."/>
            <person name="Rokhsar D.S."/>
        </authorList>
    </citation>
    <scope>NUCLEOTIDE SEQUENCE [LARGE SCALE GENOMIC DNA]</scope>
</reference>
<organism evidence="2 3">
    <name type="scientific">Amphimedon queenslandica</name>
    <name type="common">Sponge</name>
    <dbReference type="NCBI Taxonomy" id="400682"/>
    <lineage>
        <taxon>Eukaryota</taxon>
        <taxon>Metazoa</taxon>
        <taxon>Porifera</taxon>
        <taxon>Demospongiae</taxon>
        <taxon>Heteroscleromorpha</taxon>
        <taxon>Haplosclerida</taxon>
        <taxon>Niphatidae</taxon>
        <taxon>Amphimedon</taxon>
    </lineage>
</organism>
<evidence type="ECO:0000259" key="1">
    <source>
        <dbReference type="PROSITE" id="PS50017"/>
    </source>
</evidence>
<dbReference type="CDD" id="cd01670">
    <property type="entry name" value="Death"/>
    <property type="match status" value="1"/>
</dbReference>
<protein>
    <recommendedName>
        <fullName evidence="1">Death domain-containing protein</fullName>
    </recommendedName>
</protein>
<evidence type="ECO:0000313" key="3">
    <source>
        <dbReference type="Proteomes" id="UP000007879"/>
    </source>
</evidence>
<evidence type="ECO:0000313" key="2">
    <source>
        <dbReference type="EnsemblMetazoa" id="XP_019858066.1"/>
    </source>
</evidence>
<feature type="domain" description="Death" evidence="1">
    <location>
        <begin position="32"/>
        <end position="109"/>
    </location>
</feature>
<reference evidence="2" key="2">
    <citation type="submission" date="2024-06" db="UniProtKB">
        <authorList>
            <consortium name="EnsemblMetazoa"/>
        </authorList>
    </citation>
    <scope>IDENTIFICATION</scope>
</reference>
<name>A0AAN0JM33_AMPQE</name>
<dbReference type="Gene3D" id="1.10.533.10">
    <property type="entry name" value="Death Domain, Fas"/>
    <property type="match status" value="1"/>
</dbReference>